<proteinExistence type="predicted"/>
<organism evidence="5 6">
    <name type="scientific">Candidatus Scybalenecus merdavium</name>
    <dbReference type="NCBI Taxonomy" id="2840939"/>
    <lineage>
        <taxon>Bacteria</taxon>
        <taxon>Bacillati</taxon>
        <taxon>Bacillota</taxon>
        <taxon>Clostridia</taxon>
        <taxon>Eubacteriales</taxon>
        <taxon>Oscillospiraceae</taxon>
        <taxon>Oscillospiraceae incertae sedis</taxon>
        <taxon>Candidatus Scybalenecus</taxon>
    </lineage>
</organism>
<dbReference type="Proteomes" id="UP000824125">
    <property type="component" value="Unassembled WGS sequence"/>
</dbReference>
<keyword evidence="1" id="KW-0479">Metal-binding</keyword>
<accession>A0A9D1SMH5</accession>
<gene>
    <name evidence="5" type="ORF">IAD23_00250</name>
</gene>
<dbReference type="AlphaFoldDB" id="A0A9D1SMH5"/>
<dbReference type="Gene3D" id="3.40.50.360">
    <property type="match status" value="1"/>
</dbReference>
<dbReference type="NCBIfam" id="NF038196">
    <property type="entry name" value="ferrodoxin_EFR1"/>
    <property type="match status" value="1"/>
</dbReference>
<dbReference type="GO" id="GO:0051536">
    <property type="term" value="F:iron-sulfur cluster binding"/>
    <property type="evidence" value="ECO:0007669"/>
    <property type="project" value="UniProtKB-KW"/>
</dbReference>
<dbReference type="PANTHER" id="PTHR43122">
    <property type="entry name" value="FERREDOXIN SUBUNIT OF PYRUVATE:FLAVODOXIN OXIDOREDUCTASE-RELATED"/>
    <property type="match status" value="1"/>
</dbReference>
<evidence type="ECO:0000313" key="6">
    <source>
        <dbReference type="Proteomes" id="UP000824125"/>
    </source>
</evidence>
<dbReference type="EMBL" id="DVNM01000002">
    <property type="protein sequence ID" value="HIU68372.1"/>
    <property type="molecule type" value="Genomic_DNA"/>
</dbReference>
<reference evidence="5" key="1">
    <citation type="submission" date="2020-10" db="EMBL/GenBank/DDBJ databases">
        <authorList>
            <person name="Gilroy R."/>
        </authorList>
    </citation>
    <scope>NUCLEOTIDE SEQUENCE</scope>
    <source>
        <strain evidence="5">CHK176-6737</strain>
    </source>
</reference>
<dbReference type="InterPro" id="IPR047964">
    <property type="entry name" value="EFR1-like"/>
</dbReference>
<dbReference type="PANTHER" id="PTHR43122:SF1">
    <property type="entry name" value="IRON-SULFUR-BINDING PROTEIN"/>
    <property type="match status" value="1"/>
</dbReference>
<dbReference type="SUPFAM" id="SSF52218">
    <property type="entry name" value="Flavoproteins"/>
    <property type="match status" value="1"/>
</dbReference>
<dbReference type="PROSITE" id="PS51379">
    <property type="entry name" value="4FE4S_FER_2"/>
    <property type="match status" value="2"/>
</dbReference>
<sequence length="245" mass="27374">MVIYYSGTGNSRKLAQVLAAQLHDEAYDITADLREKQFPAFQNKAAAYVFVCPAYAYRIPRIFENYLRQARFEGGKNAYFVLSCGSNIGNAMHHAKTVCRQIGLHFQGIAAVQMPENYICMFDSPPQDVARKLVLAGEETVKQLADTIRAGKPLPAVRGSSFLTYIVNPVFYKLFVHDKKFYATDACTGCGLCTKVCPLKNITLENGRPSWHGNCTQCQACISICPHTAIEYGKITLGKRRHYLK</sequence>
<name>A0A9D1SMH5_9FIRM</name>
<keyword evidence="3" id="KW-0411">Iron-sulfur</keyword>
<keyword evidence="2" id="KW-0408">Iron</keyword>
<dbReference type="InterPro" id="IPR017896">
    <property type="entry name" value="4Fe4S_Fe-S-bd"/>
</dbReference>
<dbReference type="Gene3D" id="3.30.70.20">
    <property type="match status" value="1"/>
</dbReference>
<evidence type="ECO:0000259" key="4">
    <source>
        <dbReference type="PROSITE" id="PS51379"/>
    </source>
</evidence>
<dbReference type="SUPFAM" id="SSF54862">
    <property type="entry name" value="4Fe-4S ferredoxins"/>
    <property type="match status" value="1"/>
</dbReference>
<dbReference type="PROSITE" id="PS00198">
    <property type="entry name" value="4FE4S_FER_1"/>
    <property type="match status" value="1"/>
</dbReference>
<reference evidence="5" key="2">
    <citation type="journal article" date="2021" name="PeerJ">
        <title>Extensive microbial diversity within the chicken gut microbiome revealed by metagenomics and culture.</title>
        <authorList>
            <person name="Gilroy R."/>
            <person name="Ravi A."/>
            <person name="Getino M."/>
            <person name="Pursley I."/>
            <person name="Horton D.L."/>
            <person name="Alikhan N.F."/>
            <person name="Baker D."/>
            <person name="Gharbi K."/>
            <person name="Hall N."/>
            <person name="Watson M."/>
            <person name="Adriaenssens E.M."/>
            <person name="Foster-Nyarko E."/>
            <person name="Jarju S."/>
            <person name="Secka A."/>
            <person name="Antonio M."/>
            <person name="Oren A."/>
            <person name="Chaudhuri R.R."/>
            <person name="La Ragione R."/>
            <person name="Hildebrand F."/>
            <person name="Pallen M.J."/>
        </authorList>
    </citation>
    <scope>NUCLEOTIDE SEQUENCE</scope>
    <source>
        <strain evidence="5">CHK176-6737</strain>
    </source>
</reference>
<dbReference type="InterPro" id="IPR017900">
    <property type="entry name" value="4Fe4S_Fe_S_CS"/>
</dbReference>
<dbReference type="GO" id="GO:0046872">
    <property type="term" value="F:metal ion binding"/>
    <property type="evidence" value="ECO:0007669"/>
    <property type="project" value="UniProtKB-KW"/>
</dbReference>
<evidence type="ECO:0000256" key="1">
    <source>
        <dbReference type="ARBA" id="ARBA00022723"/>
    </source>
</evidence>
<comment type="caution">
    <text evidence="5">The sequence shown here is derived from an EMBL/GenBank/DDBJ whole genome shotgun (WGS) entry which is preliminary data.</text>
</comment>
<feature type="domain" description="4Fe-4S ferredoxin-type" evidence="4">
    <location>
        <begin position="178"/>
        <end position="207"/>
    </location>
</feature>
<protein>
    <submittedName>
        <fullName evidence="5">EFR1 family ferrodoxin</fullName>
    </submittedName>
</protein>
<evidence type="ECO:0000313" key="5">
    <source>
        <dbReference type="EMBL" id="HIU68372.1"/>
    </source>
</evidence>
<evidence type="ECO:0000256" key="2">
    <source>
        <dbReference type="ARBA" id="ARBA00023004"/>
    </source>
</evidence>
<feature type="domain" description="4Fe-4S ferredoxin-type" evidence="4">
    <location>
        <begin position="212"/>
        <end position="235"/>
    </location>
</feature>
<evidence type="ECO:0000256" key="3">
    <source>
        <dbReference type="ARBA" id="ARBA00023014"/>
    </source>
</evidence>
<dbReference type="Pfam" id="PF13187">
    <property type="entry name" value="Fer4_9"/>
    <property type="match status" value="1"/>
</dbReference>
<dbReference type="InterPro" id="IPR029039">
    <property type="entry name" value="Flavoprotein-like_sf"/>
</dbReference>